<proteinExistence type="predicted"/>
<name>A0ABQ7P100_9HYPO</name>
<dbReference type="InterPro" id="IPR027417">
    <property type="entry name" value="P-loop_NTPase"/>
</dbReference>
<protein>
    <recommendedName>
        <fullName evidence="3">Helicase C-terminal domain-containing protein</fullName>
    </recommendedName>
</protein>
<accession>A0ABQ7P100</accession>
<evidence type="ECO:0000313" key="1">
    <source>
        <dbReference type="EMBL" id="KAG5950594.1"/>
    </source>
</evidence>
<dbReference type="Gene3D" id="3.40.50.300">
    <property type="entry name" value="P-loop containing nucleotide triphosphate hydrolases"/>
    <property type="match status" value="1"/>
</dbReference>
<sequence>MPYGLIDFAQESGRAGRDGEAVASFILLEKNWYAEEGERRSRQKQEWSVDAKEMNAFVYTEGCRRLVLGVTASQRKYFDGDSPQDCKSGDMERCDRCCSGVSDWTRSQEEMSVERYMVQEALNHIAVVCPVCWVTSALGFGLETGRAHKARGQACTQREMVNCTGSTGGTLSMCELECDKFRASILYVKAANACHRCGLSQKLCKTREAECQCQWPKIARAILRLATVNDAGREIITKAGYIGEMNDWEAYALWLGQKHNQ</sequence>
<reference evidence="1 2" key="1">
    <citation type="journal article" date="2020" name="bioRxiv">
        <title>Whole genome comparisons of ergot fungi reveals the divergence and evolution of species within the genus Claviceps are the result of varying mechanisms driving genome evolution and host range expansion.</title>
        <authorList>
            <person name="Wyka S.A."/>
            <person name="Mondo S.J."/>
            <person name="Liu M."/>
            <person name="Dettman J."/>
            <person name="Nalam V."/>
            <person name="Broders K.D."/>
        </authorList>
    </citation>
    <scope>NUCLEOTIDE SEQUENCE [LARGE SCALE GENOMIC DNA]</scope>
    <source>
        <strain evidence="1 2">LM583</strain>
    </source>
</reference>
<evidence type="ECO:0000313" key="2">
    <source>
        <dbReference type="Proteomes" id="UP000742024"/>
    </source>
</evidence>
<organism evidence="1 2">
    <name type="scientific">Claviceps arundinis</name>
    <dbReference type="NCBI Taxonomy" id="1623583"/>
    <lineage>
        <taxon>Eukaryota</taxon>
        <taxon>Fungi</taxon>
        <taxon>Dikarya</taxon>
        <taxon>Ascomycota</taxon>
        <taxon>Pezizomycotina</taxon>
        <taxon>Sordariomycetes</taxon>
        <taxon>Hypocreomycetidae</taxon>
        <taxon>Hypocreales</taxon>
        <taxon>Clavicipitaceae</taxon>
        <taxon>Claviceps</taxon>
    </lineage>
</organism>
<comment type="caution">
    <text evidence="1">The sequence shown here is derived from an EMBL/GenBank/DDBJ whole genome shotgun (WGS) entry which is preliminary data.</text>
</comment>
<gene>
    <name evidence="1" type="ORF">E4U57_007554</name>
</gene>
<keyword evidence="2" id="KW-1185">Reference proteome</keyword>
<evidence type="ECO:0008006" key="3">
    <source>
        <dbReference type="Google" id="ProtNLM"/>
    </source>
</evidence>
<dbReference type="Proteomes" id="UP000742024">
    <property type="component" value="Unassembled WGS sequence"/>
</dbReference>
<dbReference type="EMBL" id="SRPR01000791">
    <property type="protein sequence ID" value="KAG5950594.1"/>
    <property type="molecule type" value="Genomic_DNA"/>
</dbReference>